<organism evidence="1 2">
    <name type="scientific">Prevotella disiens FB035-09AN</name>
    <dbReference type="NCBI Taxonomy" id="866771"/>
    <lineage>
        <taxon>Bacteria</taxon>
        <taxon>Pseudomonadati</taxon>
        <taxon>Bacteroidota</taxon>
        <taxon>Bacteroidia</taxon>
        <taxon>Bacteroidales</taxon>
        <taxon>Prevotellaceae</taxon>
        <taxon>Prevotella</taxon>
    </lineage>
</organism>
<gene>
    <name evidence="1" type="ORF">HMPREF9296_0953</name>
</gene>
<evidence type="ECO:0000313" key="1">
    <source>
        <dbReference type="EMBL" id="EFL46260.1"/>
    </source>
</evidence>
<dbReference type="Proteomes" id="UP000003610">
    <property type="component" value="Unassembled WGS sequence"/>
</dbReference>
<dbReference type="EMBL" id="AEDO01000034">
    <property type="protein sequence ID" value="EFL46260.1"/>
    <property type="molecule type" value="Genomic_DNA"/>
</dbReference>
<reference evidence="1 2" key="1">
    <citation type="submission" date="2010-08" db="EMBL/GenBank/DDBJ databases">
        <authorList>
            <person name="Durkin A.S."/>
            <person name="Madupu R."/>
            <person name="Torralba M."/>
            <person name="Gillis M."/>
            <person name="Methe B."/>
            <person name="Sutton G."/>
            <person name="Nelson K.E."/>
        </authorList>
    </citation>
    <scope>NUCLEOTIDE SEQUENCE [LARGE SCALE GENOMIC DNA]</scope>
    <source>
        <strain evidence="1 2">FB035-09AN</strain>
    </source>
</reference>
<dbReference type="AlphaFoldDB" id="E1KQM8"/>
<proteinExistence type="predicted"/>
<protein>
    <submittedName>
        <fullName evidence="1">Uncharacterized protein</fullName>
    </submittedName>
</protein>
<name>E1KQM8_9BACT</name>
<sequence length="41" mass="4963">MRQRWGIYSNPTGRDFFALLNNSYHIPNNQNCTTTEFLRRE</sequence>
<accession>E1KQM8</accession>
<evidence type="ECO:0000313" key="2">
    <source>
        <dbReference type="Proteomes" id="UP000003610"/>
    </source>
</evidence>
<comment type="caution">
    <text evidence="1">The sequence shown here is derived from an EMBL/GenBank/DDBJ whole genome shotgun (WGS) entry which is preliminary data.</text>
</comment>